<protein>
    <submittedName>
        <fullName evidence="2">Uncharacterized protein</fullName>
    </submittedName>
</protein>
<gene>
    <name evidence="2" type="ORF">QO005_002352</name>
</gene>
<evidence type="ECO:0000256" key="1">
    <source>
        <dbReference type="SAM" id="MobiDB-lite"/>
    </source>
</evidence>
<feature type="region of interest" description="Disordered" evidence="1">
    <location>
        <begin position="22"/>
        <end position="67"/>
    </location>
</feature>
<comment type="caution">
    <text evidence="2">The sequence shown here is derived from an EMBL/GenBank/DDBJ whole genome shotgun (WGS) entry which is preliminary data.</text>
</comment>
<reference evidence="2 3" key="1">
    <citation type="submission" date="2023-07" db="EMBL/GenBank/DDBJ databases">
        <title>Genomic Encyclopedia of Type Strains, Phase IV (KMG-IV): sequencing the most valuable type-strain genomes for metagenomic binning, comparative biology and taxonomic classification.</title>
        <authorList>
            <person name="Goeker M."/>
        </authorList>
    </citation>
    <scope>NUCLEOTIDE SEQUENCE [LARGE SCALE GENOMIC DNA]</scope>
    <source>
        <strain evidence="2 3">DSM 100301</strain>
    </source>
</reference>
<organism evidence="2 3">
    <name type="scientific">Rhizobium paknamense</name>
    <dbReference type="NCBI Taxonomy" id="1206817"/>
    <lineage>
        <taxon>Bacteria</taxon>
        <taxon>Pseudomonadati</taxon>
        <taxon>Pseudomonadota</taxon>
        <taxon>Alphaproteobacteria</taxon>
        <taxon>Hyphomicrobiales</taxon>
        <taxon>Rhizobiaceae</taxon>
        <taxon>Rhizobium/Agrobacterium group</taxon>
        <taxon>Rhizobium</taxon>
    </lineage>
</organism>
<sequence>MSNPLTSFIRDLVRTIKAEFAERRRHKENRRRPASAEPVSEKKVVVARANHRSKSARQARRITRNRG</sequence>
<feature type="compositionally biased region" description="Basic residues" evidence="1">
    <location>
        <begin position="23"/>
        <end position="33"/>
    </location>
</feature>
<dbReference type="RefSeq" id="WP_307158207.1">
    <property type="nucleotide sequence ID" value="NZ_JAUSWH010000006.1"/>
</dbReference>
<evidence type="ECO:0000313" key="2">
    <source>
        <dbReference type="EMBL" id="MDQ0456012.1"/>
    </source>
</evidence>
<evidence type="ECO:0000313" key="3">
    <source>
        <dbReference type="Proteomes" id="UP001235269"/>
    </source>
</evidence>
<feature type="compositionally biased region" description="Basic residues" evidence="1">
    <location>
        <begin position="49"/>
        <end position="67"/>
    </location>
</feature>
<name>A0ABU0ICP9_9HYPH</name>
<keyword evidence="3" id="KW-1185">Reference proteome</keyword>
<dbReference type="EMBL" id="JAUSWH010000006">
    <property type="protein sequence ID" value="MDQ0456012.1"/>
    <property type="molecule type" value="Genomic_DNA"/>
</dbReference>
<dbReference type="Proteomes" id="UP001235269">
    <property type="component" value="Unassembled WGS sequence"/>
</dbReference>
<proteinExistence type="predicted"/>
<accession>A0ABU0ICP9</accession>